<keyword evidence="1" id="KW-0812">Transmembrane</keyword>
<dbReference type="RefSeq" id="WP_380664485.1">
    <property type="nucleotide sequence ID" value="NZ_JBHTCJ010000001.1"/>
</dbReference>
<keyword evidence="3" id="KW-1185">Reference proteome</keyword>
<proteinExistence type="predicted"/>
<comment type="caution">
    <text evidence="2">The sequence shown here is derived from an EMBL/GenBank/DDBJ whole genome shotgun (WGS) entry which is preliminary data.</text>
</comment>
<evidence type="ECO:0000256" key="1">
    <source>
        <dbReference type="SAM" id="Phobius"/>
    </source>
</evidence>
<dbReference type="Proteomes" id="UP001596504">
    <property type="component" value="Unassembled WGS sequence"/>
</dbReference>
<keyword evidence="1" id="KW-1133">Transmembrane helix</keyword>
<evidence type="ECO:0000313" key="2">
    <source>
        <dbReference type="EMBL" id="MFC7340566.1"/>
    </source>
</evidence>
<sequence>MYDFLAFAILALSLAGLVVGIVHVNRPTRRAEAVEKAAAVQPHGRVPIRPDKPDSRRPNHLLHLALTVLTAGLWLIPWFAISLTAEITTARQQREHEQALRQHAAELATYEHRKDEPA</sequence>
<evidence type="ECO:0000313" key="3">
    <source>
        <dbReference type="Proteomes" id="UP001596504"/>
    </source>
</evidence>
<reference evidence="3" key="1">
    <citation type="journal article" date="2019" name="Int. J. Syst. Evol. Microbiol.">
        <title>The Global Catalogue of Microorganisms (GCM) 10K type strain sequencing project: providing services to taxonomists for standard genome sequencing and annotation.</title>
        <authorList>
            <consortium name="The Broad Institute Genomics Platform"/>
            <consortium name="The Broad Institute Genome Sequencing Center for Infectious Disease"/>
            <person name="Wu L."/>
            <person name="Ma J."/>
        </authorList>
    </citation>
    <scope>NUCLEOTIDE SEQUENCE [LARGE SCALE GENOMIC DNA]</scope>
    <source>
        <strain evidence="3">WLHS5</strain>
    </source>
</reference>
<gene>
    <name evidence="2" type="ORF">ACFQRI_04015</name>
</gene>
<name>A0ABW2LIB4_9PSEU</name>
<organism evidence="2 3">
    <name type="scientific">Saccharopolyspora griseoalba</name>
    <dbReference type="NCBI Taxonomy" id="1431848"/>
    <lineage>
        <taxon>Bacteria</taxon>
        <taxon>Bacillati</taxon>
        <taxon>Actinomycetota</taxon>
        <taxon>Actinomycetes</taxon>
        <taxon>Pseudonocardiales</taxon>
        <taxon>Pseudonocardiaceae</taxon>
        <taxon>Saccharopolyspora</taxon>
    </lineage>
</organism>
<dbReference type="EMBL" id="JBHTCJ010000001">
    <property type="protein sequence ID" value="MFC7340566.1"/>
    <property type="molecule type" value="Genomic_DNA"/>
</dbReference>
<accession>A0ABW2LIB4</accession>
<keyword evidence="1" id="KW-0472">Membrane</keyword>
<feature type="transmembrane region" description="Helical" evidence="1">
    <location>
        <begin position="61"/>
        <end position="85"/>
    </location>
</feature>
<protein>
    <submittedName>
        <fullName evidence="2">Uncharacterized protein</fullName>
    </submittedName>
</protein>